<dbReference type="Proteomes" id="UP000053462">
    <property type="component" value="Unassembled WGS sequence"/>
</dbReference>
<dbReference type="EMBL" id="LLYW01000019">
    <property type="protein sequence ID" value="KUH33453.1"/>
    <property type="molecule type" value="Genomic_DNA"/>
</dbReference>
<protein>
    <submittedName>
        <fullName evidence="1">Biotin synthase</fullName>
    </submittedName>
</protein>
<dbReference type="AlphaFoldDB" id="A0A100XXX2"/>
<organism evidence="1 2">
    <name type="scientific">Thermococcus celericrescens</name>
    <dbReference type="NCBI Taxonomy" id="227598"/>
    <lineage>
        <taxon>Archaea</taxon>
        <taxon>Methanobacteriati</taxon>
        <taxon>Methanobacteriota</taxon>
        <taxon>Thermococci</taxon>
        <taxon>Thermococcales</taxon>
        <taxon>Thermococcaceae</taxon>
        <taxon>Thermococcus</taxon>
    </lineage>
</organism>
<gene>
    <name evidence="1" type="ORF">APY94_05670</name>
</gene>
<reference evidence="1 2" key="1">
    <citation type="submission" date="2015-10" db="EMBL/GenBank/DDBJ databases">
        <title>Draft genome sequence of Thermococcus celericrescens strain DSM 17994.</title>
        <authorList>
            <person name="Hong S.-J."/>
            <person name="Park C.-E."/>
            <person name="Shin J.-H."/>
        </authorList>
    </citation>
    <scope>NUCLEOTIDE SEQUENCE [LARGE SCALE GENOMIC DNA]</scope>
    <source>
        <strain evidence="1 2">DSM 17994</strain>
    </source>
</reference>
<dbReference type="InterPro" id="IPR005489">
    <property type="entry name" value="DUF257"/>
</dbReference>
<evidence type="ECO:0000313" key="2">
    <source>
        <dbReference type="Proteomes" id="UP000053462"/>
    </source>
</evidence>
<sequence length="212" mass="23442">MDIPIFEKYIFGKANRGDVILLEYAPTYPVEEFSWGVLLPALVERDGVVVADFFGIGGILFRNYTRKVSGKEYSGVIELIKKIKVVKIGPGSTSYGDVIGEVVPAYDSHTFLKNYYTIVSRISHSPTKPEYFITFGLGHYIHFGGDEAIKAILTGISTIPLEDWVGIHFINAGVLRSEHLAMLEEIASMVFHISRDGLKVKKEGGAIDQGRG</sequence>
<dbReference type="Gene3D" id="3.40.50.11570">
    <property type="entry name" value="Protein of unknown function DUF257"/>
    <property type="match status" value="1"/>
</dbReference>
<dbReference type="OrthoDB" id="84887at2157"/>
<keyword evidence="2" id="KW-1185">Reference proteome</keyword>
<dbReference type="STRING" id="227598.APY94_05670"/>
<dbReference type="Pfam" id="PF03192">
    <property type="entry name" value="DUF257"/>
    <property type="match status" value="1"/>
</dbReference>
<accession>A0A100XXX2</accession>
<name>A0A100XXX2_9EURY</name>
<proteinExistence type="predicted"/>
<evidence type="ECO:0000313" key="1">
    <source>
        <dbReference type="EMBL" id="KUH33453.1"/>
    </source>
</evidence>
<comment type="caution">
    <text evidence="1">The sequence shown here is derived from an EMBL/GenBank/DDBJ whole genome shotgun (WGS) entry which is preliminary data.</text>
</comment>